<dbReference type="EMBL" id="JBBIAA010000039">
    <property type="protein sequence ID" value="MEJ5946901.1"/>
    <property type="molecule type" value="Genomic_DNA"/>
</dbReference>
<dbReference type="SMART" id="SM00881">
    <property type="entry name" value="CoA_binding"/>
    <property type="match status" value="1"/>
</dbReference>
<dbReference type="SUPFAM" id="SSF51735">
    <property type="entry name" value="NAD(P)-binding Rossmann-fold domains"/>
    <property type="match status" value="1"/>
</dbReference>
<dbReference type="SUPFAM" id="SSF52210">
    <property type="entry name" value="Succinyl-CoA synthetase domains"/>
    <property type="match status" value="2"/>
</dbReference>
<dbReference type="Pfam" id="PF13380">
    <property type="entry name" value="CoA_binding_2"/>
    <property type="match status" value="1"/>
</dbReference>
<keyword evidence="2" id="KW-0012">Acyltransferase</keyword>
<dbReference type="Gene3D" id="3.30.1490.20">
    <property type="entry name" value="ATP-grasp fold, A domain"/>
    <property type="match status" value="1"/>
</dbReference>
<dbReference type="InterPro" id="IPR000182">
    <property type="entry name" value="GNAT_dom"/>
</dbReference>
<proteinExistence type="predicted"/>
<comment type="caution">
    <text evidence="2">The sequence shown here is derived from an EMBL/GenBank/DDBJ whole genome shotgun (WGS) entry which is preliminary data.</text>
</comment>
<dbReference type="PROSITE" id="PS51186">
    <property type="entry name" value="GNAT"/>
    <property type="match status" value="1"/>
</dbReference>
<dbReference type="InterPro" id="IPR016102">
    <property type="entry name" value="Succinyl-CoA_synth-like"/>
</dbReference>
<dbReference type="InterPro" id="IPR013815">
    <property type="entry name" value="ATP_grasp_subdomain_1"/>
</dbReference>
<dbReference type="GO" id="GO:0016746">
    <property type="term" value="F:acyltransferase activity"/>
    <property type="evidence" value="ECO:0007669"/>
    <property type="project" value="UniProtKB-KW"/>
</dbReference>
<dbReference type="SUPFAM" id="SSF56059">
    <property type="entry name" value="Glutathione synthetase ATP-binding domain-like"/>
    <property type="match status" value="1"/>
</dbReference>
<dbReference type="Gene3D" id="3.40.50.720">
    <property type="entry name" value="NAD(P)-binding Rossmann-like Domain"/>
    <property type="match status" value="1"/>
</dbReference>
<evidence type="ECO:0000259" key="1">
    <source>
        <dbReference type="PROSITE" id="PS51186"/>
    </source>
</evidence>
<protein>
    <submittedName>
        <fullName evidence="2">GNAT family N-acetyltransferase</fullName>
        <ecNumber evidence="2">2.3.1.-</ecNumber>
    </submittedName>
</protein>
<dbReference type="InterPro" id="IPR032875">
    <property type="entry name" value="Succ_CoA_lig_flav_dom"/>
</dbReference>
<keyword evidence="2" id="KW-0808">Transferase</keyword>
<dbReference type="CDD" id="cd04301">
    <property type="entry name" value="NAT_SF"/>
    <property type="match status" value="1"/>
</dbReference>
<dbReference type="Pfam" id="PF00583">
    <property type="entry name" value="Acetyltransf_1"/>
    <property type="match status" value="1"/>
</dbReference>
<dbReference type="RefSeq" id="WP_339576280.1">
    <property type="nucleotide sequence ID" value="NZ_JBBIAA010000039.1"/>
</dbReference>
<feature type="domain" description="N-acetyltransferase" evidence="1">
    <location>
        <begin position="31"/>
        <end position="196"/>
    </location>
</feature>
<dbReference type="SUPFAM" id="SSF55729">
    <property type="entry name" value="Acyl-CoA N-acyltransferases (Nat)"/>
    <property type="match status" value="1"/>
</dbReference>
<keyword evidence="3" id="KW-1185">Reference proteome</keyword>
<dbReference type="InterPro" id="IPR003781">
    <property type="entry name" value="CoA-bd"/>
</dbReference>
<organism evidence="2 3">
    <name type="scientific">Pseudokineococcus basanitobsidens</name>
    <dbReference type="NCBI Taxonomy" id="1926649"/>
    <lineage>
        <taxon>Bacteria</taxon>
        <taxon>Bacillati</taxon>
        <taxon>Actinomycetota</taxon>
        <taxon>Actinomycetes</taxon>
        <taxon>Kineosporiales</taxon>
        <taxon>Kineosporiaceae</taxon>
        <taxon>Pseudokineococcus</taxon>
    </lineage>
</organism>
<dbReference type="Gene3D" id="3.30.470.20">
    <property type="entry name" value="ATP-grasp fold, B domain"/>
    <property type="match status" value="1"/>
</dbReference>
<dbReference type="PANTHER" id="PTHR42793">
    <property type="entry name" value="COA BINDING DOMAIN CONTAINING PROTEIN"/>
    <property type="match status" value="1"/>
</dbReference>
<dbReference type="InterPro" id="IPR016181">
    <property type="entry name" value="Acyl_CoA_acyltransferase"/>
</dbReference>
<gene>
    <name evidence="2" type="ORF">WDZ17_16525</name>
</gene>
<dbReference type="EC" id="2.3.1.-" evidence="2"/>
<accession>A0ABU8RP77</accession>
<sequence>MEDARGEGASTAPTYPRHWEADVLLRDGTTAHLRPITPDDAEALQRFHVAQSAESVYLRFFSAMPRLSTRDLRRFTEVDHVDRVALVATSGEDIIGIGRYDRLSPGEHADERERGGGRGGGTAEVAFNIADAHQGRGLGSVLLEHLAAAARERGVHRFVAEVLPQNRRMTSVFRDAGYEVTHAYDDGVVTLAFDIDPTERSLAVTSAREHRAEASSLRSLLTPRSVAVVGASRTPGSVGGVVLADLLRGGYTGRLHAVHPQAPVVEGVLASESLQVLPEPVDLVVVAVPADAVLGVVRDAARVQARGVVVVSSGFAETGPAGAERQRALVRIARAGGMRVVGPNSFGLLTTDPQVRLNASLAPELPPAGGLGLFSQSGALAVAVLSSAARRGLGVSSFVSAGNRADVSGNDLMQFWEEDERTSVVGLYLESVGNPRKFSRVARRLARTKPVVVLKSGGSGGAPPGHAVRTSRAPAEAFDAMLRQAGVIRVETVHQLFDTAQVLLTQPLPAGDRVAVVGNSAALGALAAEALRSWGLVLAGEPVAVHPEADARECRAAVEEALGRDGADAVVACFAPPVGGVDVDVAGVLARAAAASDRTTVACVVGMAGVEPALAATGPDGQERVVPAYPSPEDAVRALVSAVRYAQWRQKDPGTRVAPDGVDAAAARRLVDGALAGVPADDDGRVALELDDAAAGRLLACYGIALEPARTAADVEGALAAAEELGYPVALRFADRALRRRRDLAGLRADIATEGELRRDWAALTTQPGVEGAPVLVQAMAPPGVPVTVSSMEDELFGPLVSFGLAGDASELLGDVAHRIPPLTTGDVADLVRGIRAAPRLFGYRGSPRLDVAALEDLLARTSVLADDLPEVAQLSLTPVVVSPRGLSVLLARIRLERVERRRTDTGSRRVLR</sequence>
<dbReference type="PANTHER" id="PTHR42793:SF1">
    <property type="entry name" value="PEPTIDYL-LYSINE N-ACETYLTRANSFERASE PATZ"/>
    <property type="match status" value="1"/>
</dbReference>
<dbReference type="Proteomes" id="UP001387100">
    <property type="component" value="Unassembled WGS sequence"/>
</dbReference>
<dbReference type="InterPro" id="IPR036291">
    <property type="entry name" value="NAD(P)-bd_dom_sf"/>
</dbReference>
<dbReference type="Gene3D" id="3.40.50.261">
    <property type="entry name" value="Succinyl-CoA synthetase domains"/>
    <property type="match status" value="2"/>
</dbReference>
<reference evidence="2 3" key="1">
    <citation type="journal article" date="2017" name="Int. J. Syst. Evol. Microbiol.">
        <title>Pseudokineococcus basanitobsidens sp. nov., isolated from volcanic rock.</title>
        <authorList>
            <person name="Lee D.W."/>
            <person name="Park M.Y."/>
            <person name="Kim J.J."/>
            <person name="Kim B.S."/>
        </authorList>
    </citation>
    <scope>NUCLEOTIDE SEQUENCE [LARGE SCALE GENOMIC DNA]</scope>
    <source>
        <strain evidence="2 3">DSM 103726</strain>
    </source>
</reference>
<dbReference type="Pfam" id="PF13607">
    <property type="entry name" value="Succ_CoA_lig"/>
    <property type="match status" value="1"/>
</dbReference>
<dbReference type="Pfam" id="PF13549">
    <property type="entry name" value="ATP-grasp_5"/>
    <property type="match status" value="1"/>
</dbReference>
<name>A0ABU8RP77_9ACTN</name>
<evidence type="ECO:0000313" key="3">
    <source>
        <dbReference type="Proteomes" id="UP001387100"/>
    </source>
</evidence>
<evidence type="ECO:0000313" key="2">
    <source>
        <dbReference type="EMBL" id="MEJ5946901.1"/>
    </source>
</evidence>
<dbReference type="Gene3D" id="3.40.630.30">
    <property type="match status" value="1"/>
</dbReference>